<dbReference type="AlphaFoldDB" id="I3CKZ7"/>
<dbReference type="OrthoDB" id="9918835at2"/>
<gene>
    <name evidence="1" type="ORF">BegalDRAFT_3478</name>
</gene>
<name>I3CKZ7_9GAMM</name>
<dbReference type="EMBL" id="JH600070">
    <property type="protein sequence ID" value="EIJ44290.1"/>
    <property type="molecule type" value="Genomic_DNA"/>
</dbReference>
<protein>
    <submittedName>
        <fullName evidence="1">Uncharacterized protein</fullName>
    </submittedName>
</protein>
<sequence length="112" mass="12913">MAKDSPESLYQRLIQTETEVKNLLQQIETLDITKPSPITLKERDIGYISQSLIEQIKDENPARVRAVLSMFLTGIEIENETITVFFKPESLFNTSDCKLFRSMYGIDGVWRP</sequence>
<proteinExistence type="predicted"/>
<reference evidence="1 2" key="1">
    <citation type="submission" date="2011-11" db="EMBL/GenBank/DDBJ databases">
        <title>Improved High-Quality Draft sequence of Beggiatoa alba B18lD.</title>
        <authorList>
            <consortium name="US DOE Joint Genome Institute"/>
            <person name="Lucas S."/>
            <person name="Han J."/>
            <person name="Lapidus A."/>
            <person name="Cheng J.-F."/>
            <person name="Goodwin L."/>
            <person name="Pitluck S."/>
            <person name="Peters L."/>
            <person name="Mikhailova N."/>
            <person name="Held B."/>
            <person name="Detter J.C."/>
            <person name="Han C."/>
            <person name="Tapia R."/>
            <person name="Land M."/>
            <person name="Hauser L."/>
            <person name="Kyrpides N."/>
            <person name="Ivanova N."/>
            <person name="Pagani I."/>
            <person name="Samuel K."/>
            <person name="Teske A."/>
            <person name="Mueller J."/>
            <person name="Woyke T."/>
        </authorList>
    </citation>
    <scope>NUCLEOTIDE SEQUENCE [LARGE SCALE GENOMIC DNA]</scope>
    <source>
        <strain evidence="1 2">B18LD</strain>
    </source>
</reference>
<keyword evidence="2" id="KW-1185">Reference proteome</keyword>
<organism evidence="1 2">
    <name type="scientific">Beggiatoa alba B18LD</name>
    <dbReference type="NCBI Taxonomy" id="395493"/>
    <lineage>
        <taxon>Bacteria</taxon>
        <taxon>Pseudomonadati</taxon>
        <taxon>Pseudomonadota</taxon>
        <taxon>Gammaproteobacteria</taxon>
        <taxon>Thiotrichales</taxon>
        <taxon>Thiotrichaceae</taxon>
        <taxon>Beggiatoa</taxon>
    </lineage>
</organism>
<dbReference type="HOGENOM" id="CLU_2140970_0_0_6"/>
<dbReference type="RefSeq" id="WP_002692225.1">
    <property type="nucleotide sequence ID" value="NZ_JH600070.1"/>
</dbReference>
<evidence type="ECO:0000313" key="2">
    <source>
        <dbReference type="Proteomes" id="UP000005744"/>
    </source>
</evidence>
<dbReference type="Proteomes" id="UP000005744">
    <property type="component" value="Unassembled WGS sequence"/>
</dbReference>
<accession>I3CKZ7</accession>
<evidence type="ECO:0000313" key="1">
    <source>
        <dbReference type="EMBL" id="EIJ44290.1"/>
    </source>
</evidence>